<evidence type="ECO:0000313" key="1">
    <source>
        <dbReference type="EMBL" id="MER9284092.1"/>
    </source>
</evidence>
<sequence>MNRWQFEEPVTILVGMGFPRKIESVMEAYVLLQEWPAASRNSAHSVALNACKAGIAGEIDPETVRATLVTFARRNDILLPDMVSPASAMDNALQGGEGGRSV</sequence>
<organism evidence="1 2">
    <name type="scientific">Mesorhizobium australicum</name>
    <dbReference type="NCBI Taxonomy" id="536018"/>
    <lineage>
        <taxon>Bacteria</taxon>
        <taxon>Pseudomonadati</taxon>
        <taxon>Pseudomonadota</taxon>
        <taxon>Alphaproteobacteria</taxon>
        <taxon>Hyphomicrobiales</taxon>
        <taxon>Phyllobacteriaceae</taxon>
        <taxon>Mesorhizobium</taxon>
    </lineage>
</organism>
<gene>
    <name evidence="1" type="ORF">NKI81_09000</name>
</gene>
<name>A0ACC6SWG4_9HYPH</name>
<dbReference type="EMBL" id="JAMYRI010000004">
    <property type="protein sequence ID" value="MER9284092.1"/>
    <property type="molecule type" value="Genomic_DNA"/>
</dbReference>
<keyword evidence="2" id="KW-1185">Reference proteome</keyword>
<evidence type="ECO:0000313" key="2">
    <source>
        <dbReference type="Proteomes" id="UP001480082"/>
    </source>
</evidence>
<accession>A0ACC6SWG4</accession>
<dbReference type="Proteomes" id="UP001480082">
    <property type="component" value="Unassembled WGS sequence"/>
</dbReference>
<proteinExistence type="predicted"/>
<reference evidence="1 2" key="1">
    <citation type="journal article" date="2024" name="Proc. Natl. Acad. Sci. U.S.A.">
        <title>The evolutionary genomics of adaptation to stress in wild rhizobium bacteria.</title>
        <authorList>
            <person name="Kehlet-Delgado H."/>
            <person name="Montoya A.P."/>
            <person name="Jensen K.T."/>
            <person name="Wendlandt C.E."/>
            <person name="Dexheimer C."/>
            <person name="Roberts M."/>
            <person name="Torres Martinez L."/>
            <person name="Friesen M.L."/>
            <person name="Griffitts J.S."/>
            <person name="Porter S.S."/>
        </authorList>
    </citation>
    <scope>NUCLEOTIDE SEQUENCE [LARGE SCALE GENOMIC DNA]</scope>
    <source>
        <strain evidence="1 2">M0468</strain>
    </source>
</reference>
<protein>
    <submittedName>
        <fullName evidence="1">DUF982 domain-containing protein</fullName>
    </submittedName>
</protein>
<comment type="caution">
    <text evidence="1">The sequence shown here is derived from an EMBL/GenBank/DDBJ whole genome shotgun (WGS) entry which is preliminary data.</text>
</comment>